<dbReference type="Pfam" id="PF01368">
    <property type="entry name" value="DHH"/>
    <property type="match status" value="1"/>
</dbReference>
<reference evidence="3 4" key="1">
    <citation type="journal article" date="2016" name="Mol. Biol. Evol.">
        <title>Comparative Genomics of Early-Diverging Mushroom-Forming Fungi Provides Insights into the Origins of Lignocellulose Decay Capabilities.</title>
        <authorList>
            <person name="Nagy L.G."/>
            <person name="Riley R."/>
            <person name="Tritt A."/>
            <person name="Adam C."/>
            <person name="Daum C."/>
            <person name="Floudas D."/>
            <person name="Sun H."/>
            <person name="Yadav J.S."/>
            <person name="Pangilinan J."/>
            <person name="Larsson K.H."/>
            <person name="Matsuura K."/>
            <person name="Barry K."/>
            <person name="Labutti K."/>
            <person name="Kuo R."/>
            <person name="Ohm R.A."/>
            <person name="Bhattacharya S.S."/>
            <person name="Shirouzu T."/>
            <person name="Yoshinaga Y."/>
            <person name="Martin F.M."/>
            <person name="Grigoriev I.V."/>
            <person name="Hibbett D.S."/>
        </authorList>
    </citation>
    <scope>NUCLEOTIDE SEQUENCE [LARGE SCALE GENOMIC DNA]</scope>
    <source>
        <strain evidence="3 4">HHB14362 ss-1</strain>
    </source>
</reference>
<dbReference type="SUPFAM" id="SSF64182">
    <property type="entry name" value="DHH phosphoesterases"/>
    <property type="match status" value="1"/>
</dbReference>
<protein>
    <submittedName>
        <fullName evidence="3">DHH phosphoesterase</fullName>
    </submittedName>
</protein>
<organism evidence="3 4">
    <name type="scientific">Neolentinus lepideus HHB14362 ss-1</name>
    <dbReference type="NCBI Taxonomy" id="1314782"/>
    <lineage>
        <taxon>Eukaryota</taxon>
        <taxon>Fungi</taxon>
        <taxon>Dikarya</taxon>
        <taxon>Basidiomycota</taxon>
        <taxon>Agaricomycotina</taxon>
        <taxon>Agaricomycetes</taxon>
        <taxon>Gloeophyllales</taxon>
        <taxon>Gloeophyllaceae</taxon>
        <taxon>Neolentinus</taxon>
    </lineage>
</organism>
<gene>
    <name evidence="3" type="ORF">NEOLEDRAFT_1093651</name>
</gene>
<dbReference type="STRING" id="1314782.A0A165S8R7"/>
<feature type="region of interest" description="Disordered" evidence="1">
    <location>
        <begin position="401"/>
        <end position="431"/>
    </location>
</feature>
<dbReference type="AlphaFoldDB" id="A0A165S8R7"/>
<dbReference type="InParanoid" id="A0A165S8R7"/>
<evidence type="ECO:0000256" key="1">
    <source>
        <dbReference type="SAM" id="MobiDB-lite"/>
    </source>
</evidence>
<dbReference type="GO" id="GO:0004527">
    <property type="term" value="F:exonuclease activity"/>
    <property type="evidence" value="ECO:0007669"/>
    <property type="project" value="UniProtKB-KW"/>
</dbReference>
<dbReference type="PANTHER" id="PTHR30255">
    <property type="entry name" value="SINGLE-STRANDED-DNA-SPECIFIC EXONUCLEASE RECJ"/>
    <property type="match status" value="1"/>
</dbReference>
<feature type="domain" description="DDH" evidence="2">
    <location>
        <begin position="50"/>
        <end position="186"/>
    </location>
</feature>
<dbReference type="InterPro" id="IPR051673">
    <property type="entry name" value="SSDNA_exonuclease_RecJ"/>
</dbReference>
<dbReference type="PANTHER" id="PTHR30255:SF2">
    <property type="entry name" value="SINGLE-STRANDED-DNA-SPECIFIC EXONUCLEASE RECJ"/>
    <property type="match status" value="1"/>
</dbReference>
<keyword evidence="4" id="KW-1185">Reference proteome</keyword>
<dbReference type="EMBL" id="KV425575">
    <property type="protein sequence ID" value="KZT24815.1"/>
    <property type="molecule type" value="Genomic_DNA"/>
</dbReference>
<dbReference type="OrthoDB" id="284473at2759"/>
<dbReference type="InterPro" id="IPR038763">
    <property type="entry name" value="DHH_sf"/>
</dbReference>
<evidence type="ECO:0000313" key="3">
    <source>
        <dbReference type="EMBL" id="KZT24815.1"/>
    </source>
</evidence>
<dbReference type="Proteomes" id="UP000076761">
    <property type="component" value="Unassembled WGS sequence"/>
</dbReference>
<name>A0A165S8R7_9AGAM</name>
<dbReference type="Gene3D" id="3.90.1640.30">
    <property type="match status" value="1"/>
</dbReference>
<proteinExistence type="predicted"/>
<evidence type="ECO:0000259" key="2">
    <source>
        <dbReference type="Pfam" id="PF01368"/>
    </source>
</evidence>
<evidence type="ECO:0000313" key="4">
    <source>
        <dbReference type="Proteomes" id="UP000076761"/>
    </source>
</evidence>
<dbReference type="InterPro" id="IPR001667">
    <property type="entry name" value="DDH_dom"/>
</dbReference>
<sequence length="431" mass="47842">MPPKRYTPIIRPSSPATSYKNLREWPAPTTALAAARAYLKECAVAQQTTLIVPDKDADGLTAGCIIRRTLLLLGLDEKHLHVHFVAKGSNVHEIEARKRMMAHNASYAIVVDQGSRPGPPLFPAIENREVVKTLLIDHHESDEFPKDTLVLSACKHEPVATSATLAYELCLPMHEAVPNQCDYLCAMGTIGDLGTSFKWEPPFPDMKLCFKRWSKKAINEAVSLVNAPRRTAAFDAESAWKAIIASTSPADILSPNNTYTRRLLAARAEVNAEVERCTHVAPKFSEDGKVALLRISSQAQVHPVIATRWAGHLKSPRLQVVIAANNGYTPGVMHFSCRIARQARSTVDVNIIDMLRSYADREPGLREKMGDNFARGHKQASGGIVKIEDFERLWDVMTRSETVGENREAGKRRKKDEAGQQTLTGWLVERQ</sequence>
<accession>A0A165S8R7</accession>